<accession>A0ABM3RP29</accession>
<feature type="transmembrane region" description="Helical" evidence="1">
    <location>
        <begin position="50"/>
        <end position="75"/>
    </location>
</feature>
<gene>
    <name evidence="4" type="primary">LOC130471342</name>
</gene>
<feature type="transmembrane region" description="Helical" evidence="1">
    <location>
        <begin position="12"/>
        <end position="29"/>
    </location>
</feature>
<dbReference type="InterPro" id="IPR043502">
    <property type="entry name" value="DNA/RNA_pol_sf"/>
</dbReference>
<keyword evidence="3" id="KW-1185">Reference proteome</keyword>
<dbReference type="Pfam" id="PF13966">
    <property type="entry name" value="zf-RVT"/>
    <property type="match status" value="1"/>
</dbReference>
<evidence type="ECO:0000259" key="2">
    <source>
        <dbReference type="PROSITE" id="PS50878"/>
    </source>
</evidence>
<name>A0ABM3RP29_SPIOL</name>
<reference evidence="3" key="1">
    <citation type="journal article" date="2021" name="Nat. Commun.">
        <title>Genomic analyses provide insights into spinach domestication and the genetic basis of agronomic traits.</title>
        <authorList>
            <person name="Cai X."/>
            <person name="Sun X."/>
            <person name="Xu C."/>
            <person name="Sun H."/>
            <person name="Wang X."/>
            <person name="Ge C."/>
            <person name="Zhang Z."/>
            <person name="Wang Q."/>
            <person name="Fei Z."/>
            <person name="Jiao C."/>
            <person name="Wang Q."/>
        </authorList>
    </citation>
    <scope>NUCLEOTIDE SEQUENCE [LARGE SCALE GENOMIC DNA]</scope>
    <source>
        <strain evidence="3">cv. Varoflay</strain>
    </source>
</reference>
<dbReference type="Pfam" id="PF00078">
    <property type="entry name" value="RVT_1"/>
    <property type="match status" value="1"/>
</dbReference>
<proteinExistence type="predicted"/>
<dbReference type="PANTHER" id="PTHR33116">
    <property type="entry name" value="REVERSE TRANSCRIPTASE ZINC-BINDING DOMAIN-CONTAINING PROTEIN-RELATED-RELATED"/>
    <property type="match status" value="1"/>
</dbReference>
<evidence type="ECO:0000313" key="3">
    <source>
        <dbReference type="Proteomes" id="UP000813463"/>
    </source>
</evidence>
<protein>
    <recommendedName>
        <fullName evidence="2">Reverse transcriptase domain-containing protein</fullName>
    </recommendedName>
</protein>
<dbReference type="RefSeq" id="XP_056697381.1">
    <property type="nucleotide sequence ID" value="XM_056841403.1"/>
</dbReference>
<dbReference type="GeneID" id="130471342"/>
<dbReference type="InterPro" id="IPR026960">
    <property type="entry name" value="RVT-Znf"/>
</dbReference>
<dbReference type="Proteomes" id="UP000813463">
    <property type="component" value="Chromosome 4"/>
</dbReference>
<feature type="domain" description="Reverse transcriptase" evidence="2">
    <location>
        <begin position="1"/>
        <end position="150"/>
    </location>
</feature>
<dbReference type="Pfam" id="PF13456">
    <property type="entry name" value="RVT_3"/>
    <property type="match status" value="1"/>
</dbReference>
<dbReference type="PANTHER" id="PTHR33116:SF78">
    <property type="entry name" value="OS12G0587133 PROTEIN"/>
    <property type="match status" value="1"/>
</dbReference>
<keyword evidence="1" id="KW-1133">Transmembrane helix</keyword>
<dbReference type="InterPro" id="IPR002156">
    <property type="entry name" value="RNaseH_domain"/>
</dbReference>
<sequence length="703" mass="79127">MEVLKSYGFSDWWVGLISECITTVSYKALINGRTTKGFKPKCGLRQGDPLSPYLFLFCMDILSHMLLLGVNIGLFKGIKVCRRAPSINHLFFADDSMLFFRANEDSCINLMKIINDFGSISGQRLNERRSHVKFSIHTKEDQKRKLRNVLAVGEPTKVILIQSVLLSVASHVMRCLKVPASVTNKIDSLVTRLFWAGKGEKGMHWVGRGTVQRPKKEGGLGVRAAALLNDAMLFKQVKRLMSNPQLLATKVISSFDGQGNNILGSKEGNGVGVSWGRKGLYQAQGKFGGGMAWNIGRGTKVLDTSMAWVGGKVPENRSNQPIGPSSKWRVTEFIDRESSSWKPDLVRQRFVWKDAWSILVMEIPRGEVKDFRYWNYTKLGRFSVSSGYEFLFNKYAEDTGVLDDHDLLVLRLVWKMNILPKWKYFVWNFFYDGLAVKVNLARRGFNCETVCSYCGLREEDLQHVLRFCSVAHLSWMSSSLRIDPLENESWPLKEWVRSYILLYHSEDGWNGGRVQSFIALLLSLWKTRNARIFRGEGGHPGAVLTAMESYLQEVSTFTARNDELSIDGPKEPPGYNMVHIGREKEFHNDFVVQKPGKAGWGMTVSTNRSLAEEESAGQHGRAVSSDHAEAKACLLALTWASNRQINQLRINTDSAALVSYLCMERVSDMSIVGSGLIRRANYAVGHLDSLVCAQILTFVLQCA</sequence>
<organism evidence="3 4">
    <name type="scientific">Spinacia oleracea</name>
    <name type="common">Spinach</name>
    <dbReference type="NCBI Taxonomy" id="3562"/>
    <lineage>
        <taxon>Eukaryota</taxon>
        <taxon>Viridiplantae</taxon>
        <taxon>Streptophyta</taxon>
        <taxon>Embryophyta</taxon>
        <taxon>Tracheophyta</taxon>
        <taxon>Spermatophyta</taxon>
        <taxon>Magnoliopsida</taxon>
        <taxon>eudicotyledons</taxon>
        <taxon>Gunneridae</taxon>
        <taxon>Pentapetalae</taxon>
        <taxon>Caryophyllales</taxon>
        <taxon>Chenopodiaceae</taxon>
        <taxon>Chenopodioideae</taxon>
        <taxon>Anserineae</taxon>
        <taxon>Spinacia</taxon>
    </lineage>
</organism>
<reference evidence="4" key="2">
    <citation type="submission" date="2025-08" db="UniProtKB">
        <authorList>
            <consortium name="RefSeq"/>
        </authorList>
    </citation>
    <scope>IDENTIFICATION</scope>
    <source>
        <tissue evidence="4">Leaf</tissue>
    </source>
</reference>
<evidence type="ECO:0000313" key="4">
    <source>
        <dbReference type="RefSeq" id="XP_056697381.1"/>
    </source>
</evidence>
<evidence type="ECO:0000256" key="1">
    <source>
        <dbReference type="SAM" id="Phobius"/>
    </source>
</evidence>
<dbReference type="InterPro" id="IPR036397">
    <property type="entry name" value="RNaseH_sf"/>
</dbReference>
<dbReference type="InterPro" id="IPR000477">
    <property type="entry name" value="RT_dom"/>
</dbReference>
<dbReference type="SUPFAM" id="SSF56672">
    <property type="entry name" value="DNA/RNA polymerases"/>
    <property type="match status" value="1"/>
</dbReference>
<keyword evidence="1" id="KW-0472">Membrane</keyword>
<keyword evidence="1" id="KW-0812">Transmembrane</keyword>
<dbReference type="Gene3D" id="3.30.420.10">
    <property type="entry name" value="Ribonuclease H-like superfamily/Ribonuclease H"/>
    <property type="match status" value="1"/>
</dbReference>
<dbReference type="PROSITE" id="PS50878">
    <property type="entry name" value="RT_POL"/>
    <property type="match status" value="1"/>
</dbReference>